<evidence type="ECO:0000256" key="1">
    <source>
        <dbReference type="SAM" id="MobiDB-lite"/>
    </source>
</evidence>
<proteinExistence type="predicted"/>
<dbReference type="Proteomes" id="UP001628078">
    <property type="component" value="Unassembled WGS sequence"/>
</dbReference>
<sequence>MFNVVRENDAQFFINGHPYELVYDFHQAFDVHQFADRYSTVLSKYDFIVGDIGFEQLRLKGFYAADAPQVPVSQTITALNDYLYEYCNFGCAYFVLHNLDVEIDQQDQPQKVDRHRSRHASRQRRREASSNQQVETNNGNHRSTHSQSGNQAVSHHSKNNRPQSTLGNDRTTAADKRSSVRSGSEQPQRTAHRKTRRHFTIRQKGTSESGTSS</sequence>
<dbReference type="Gene3D" id="3.50.4.20">
    <property type="match status" value="1"/>
</dbReference>
<organism evidence="2 3">
    <name type="scientific">Furfurilactobacillus curtus</name>
    <dbReference type="NCBI Taxonomy" id="1746200"/>
    <lineage>
        <taxon>Bacteria</taxon>
        <taxon>Bacillati</taxon>
        <taxon>Bacillota</taxon>
        <taxon>Bacilli</taxon>
        <taxon>Lactobacillales</taxon>
        <taxon>Lactobacillaceae</taxon>
        <taxon>Furfurilactobacillus</taxon>
    </lineage>
</organism>
<evidence type="ECO:0000313" key="3">
    <source>
        <dbReference type="Proteomes" id="UP001628078"/>
    </source>
</evidence>
<feature type="compositionally biased region" description="Polar residues" evidence="1">
    <location>
        <begin position="131"/>
        <end position="171"/>
    </location>
</feature>
<dbReference type="Pfam" id="PF06265">
    <property type="entry name" value="YutD-like"/>
    <property type="match status" value="1"/>
</dbReference>
<dbReference type="InterPro" id="IPR038141">
    <property type="entry name" value="YutD-like_sf"/>
</dbReference>
<comment type="caution">
    <text evidence="2">The sequence shown here is derived from an EMBL/GenBank/DDBJ whole genome shotgun (WGS) entry which is preliminary data.</text>
</comment>
<gene>
    <name evidence="2" type="ORF">JCM31185_11400</name>
</gene>
<feature type="region of interest" description="Disordered" evidence="1">
    <location>
        <begin position="107"/>
        <end position="213"/>
    </location>
</feature>
<feature type="compositionally biased region" description="Polar residues" evidence="1">
    <location>
        <begin position="180"/>
        <end position="189"/>
    </location>
</feature>
<protein>
    <recommendedName>
        <fullName evidence="4">DUF1027 domain-containing protein</fullName>
    </recommendedName>
</protein>
<evidence type="ECO:0000313" key="2">
    <source>
        <dbReference type="EMBL" id="GKT05852.1"/>
    </source>
</evidence>
<dbReference type="EMBL" id="BQXO01000003">
    <property type="protein sequence ID" value="GKT05852.1"/>
    <property type="molecule type" value="Genomic_DNA"/>
</dbReference>
<dbReference type="InterPro" id="IPR009370">
    <property type="entry name" value="YutD-like"/>
</dbReference>
<dbReference type="PIRSF" id="PIRSF012565">
    <property type="entry name" value="DUF1027"/>
    <property type="match status" value="1"/>
</dbReference>
<feature type="compositionally biased region" description="Polar residues" evidence="1">
    <location>
        <begin position="203"/>
        <end position="213"/>
    </location>
</feature>
<feature type="compositionally biased region" description="Basic residues" evidence="1">
    <location>
        <begin position="113"/>
        <end position="125"/>
    </location>
</feature>
<dbReference type="RefSeq" id="WP_407883480.1">
    <property type="nucleotide sequence ID" value="NZ_BQXO01000003.1"/>
</dbReference>
<feature type="compositionally biased region" description="Basic residues" evidence="1">
    <location>
        <begin position="190"/>
        <end position="201"/>
    </location>
</feature>
<keyword evidence="3" id="KW-1185">Reference proteome</keyword>
<accession>A0ABQ5JMV6</accession>
<evidence type="ECO:0008006" key="4">
    <source>
        <dbReference type="Google" id="ProtNLM"/>
    </source>
</evidence>
<name>A0ABQ5JMV6_9LACO</name>
<reference evidence="2 3" key="1">
    <citation type="submission" date="2022-03" db="EMBL/GenBank/DDBJ databases">
        <title>Draft genome sequence of Furfurilactobacillus curtus JCM 31185.</title>
        <authorList>
            <person name="Suzuki S."/>
            <person name="Endo A."/>
            <person name="Kajikawa A."/>
        </authorList>
    </citation>
    <scope>NUCLEOTIDE SEQUENCE [LARGE SCALE GENOMIC DNA]</scope>
    <source>
        <strain evidence="2 3">JCM 31185</strain>
    </source>
</reference>